<evidence type="ECO:0000313" key="2">
    <source>
        <dbReference type="EMBL" id="VEH99424.1"/>
    </source>
</evidence>
<sequence>MRTLTDIIFGKTLVLIFILVLANCTSVYSSQKNIEIESELIRTKNNPVINVQKFGIYGRINHSENATVKFDRWLKLKTAFEYCIKTKSDLYFPKGIYDVGERNFPFREDDLNTNVLRDCNGITIFGAGRGTLLITSSSSGADVLQLNMLKNLTIKNFDISAELSSEIESGSNGVSVTNGYDNINLENLYIYDLPGIDKTGYIDGGKGLTMQFSANRKTIKGSFKATNITVENCAYGFRFDAAHVSDLLKEKMDIVINNLIVNKAYQGFSMDFGDASENININSKLNMNVSASLTNCQQFVRFSRVIGGVYNFKVRKSDSKIESLRDNKNKLWKIDDTRLFGFLSNYSKETTISIIGDVGNVDEKIWIGAVGSIDEPFNLKNRTENNLFTFDIAGTSTNTDVKIINYKGESIHNSTINITKRTINKSHIPQEFKVNSNKVNFK</sequence>
<dbReference type="SUPFAM" id="SSF51126">
    <property type="entry name" value="Pectin lyase-like"/>
    <property type="match status" value="1"/>
</dbReference>
<dbReference type="RefSeq" id="WP_034719403.1">
    <property type="nucleotide sequence ID" value="NZ_FOIX01000004.1"/>
</dbReference>
<dbReference type="KEGG" id="cant:NCTC13489_01530"/>
<evidence type="ECO:0000313" key="1">
    <source>
        <dbReference type="EMBL" id="KEY18824.1"/>
    </source>
</evidence>
<dbReference type="EMBL" id="JPEP01000002">
    <property type="protein sequence ID" value="KEY18824.1"/>
    <property type="molecule type" value="Genomic_DNA"/>
</dbReference>
<accession>A0A3S4UYD9</accession>
<reference evidence="2 4" key="2">
    <citation type="submission" date="2018-12" db="EMBL/GenBank/DDBJ databases">
        <authorList>
            <consortium name="Pathogen Informatics"/>
        </authorList>
    </citation>
    <scope>NUCLEOTIDE SEQUENCE [LARGE SCALE GENOMIC DNA]</scope>
    <source>
        <strain evidence="2 4">NCTC13489</strain>
    </source>
</reference>
<evidence type="ECO:0000313" key="4">
    <source>
        <dbReference type="Proteomes" id="UP000270036"/>
    </source>
</evidence>
<evidence type="ECO:0000313" key="3">
    <source>
        <dbReference type="Proteomes" id="UP000028349"/>
    </source>
</evidence>
<proteinExistence type="predicted"/>
<dbReference type="Proteomes" id="UP000028349">
    <property type="component" value="Unassembled WGS sequence"/>
</dbReference>
<name>A0A3S4UYD9_9FLAO</name>
<dbReference type="InterPro" id="IPR011050">
    <property type="entry name" value="Pectin_lyase_fold/virulence"/>
</dbReference>
<protein>
    <submittedName>
        <fullName evidence="2">Uncharacterized protein</fullName>
    </submittedName>
</protein>
<dbReference type="AlphaFoldDB" id="A0A3S4UYD9"/>
<dbReference type="Proteomes" id="UP000270036">
    <property type="component" value="Chromosome"/>
</dbReference>
<organism evidence="2 4">
    <name type="scientific">Kaistella antarctica</name>
    <dbReference type="NCBI Taxonomy" id="266748"/>
    <lineage>
        <taxon>Bacteria</taxon>
        <taxon>Pseudomonadati</taxon>
        <taxon>Bacteroidota</taxon>
        <taxon>Flavobacteriia</taxon>
        <taxon>Flavobacteriales</taxon>
        <taxon>Weeksellaceae</taxon>
        <taxon>Chryseobacterium group</taxon>
        <taxon>Kaistella</taxon>
    </lineage>
</organism>
<reference evidence="1 3" key="1">
    <citation type="submission" date="2014-07" db="EMBL/GenBank/DDBJ databases">
        <authorList>
            <person name="Pisani N.G."/>
            <person name="Newman J.D."/>
        </authorList>
    </citation>
    <scope>NUCLEOTIDE SEQUENCE [LARGE SCALE GENOMIC DNA]</scope>
    <source>
        <strain evidence="1 3">LMG 24720</strain>
    </source>
</reference>
<gene>
    <name evidence="1" type="ORF">HY04_10150</name>
    <name evidence="2" type="ORF">NCTC13489_01530</name>
</gene>
<dbReference type="EMBL" id="LR134441">
    <property type="protein sequence ID" value="VEH99424.1"/>
    <property type="molecule type" value="Genomic_DNA"/>
</dbReference>
<keyword evidence="3" id="KW-1185">Reference proteome</keyword>
<dbReference type="OrthoDB" id="6502305at2"/>